<dbReference type="EC" id="2.1.1.-" evidence="6"/>
<name>A0A1H0DED5_9FIRM</name>
<comment type="similarity">
    <text evidence="6">Belongs to the methyltransferase superfamily. RNA methyltransferase RsmG family.</text>
</comment>
<gene>
    <name evidence="6" type="primary">rsmG</name>
    <name evidence="7" type="ORF">SAMN05192585_12815</name>
</gene>
<comment type="subcellular location">
    <subcellularLocation>
        <location evidence="6">Cytoplasm</location>
    </subcellularLocation>
</comment>
<feature type="binding site" evidence="6">
    <location>
        <position position="148"/>
    </location>
    <ligand>
        <name>S-adenosyl-L-methionine</name>
        <dbReference type="ChEBI" id="CHEBI:59789"/>
    </ligand>
</feature>
<evidence type="ECO:0000256" key="2">
    <source>
        <dbReference type="ARBA" id="ARBA00022552"/>
    </source>
</evidence>
<dbReference type="InterPro" id="IPR029063">
    <property type="entry name" value="SAM-dependent_MTases_sf"/>
</dbReference>
<organism evidence="7 8">
    <name type="scientific">Acetanaerobacterium elongatum</name>
    <dbReference type="NCBI Taxonomy" id="258515"/>
    <lineage>
        <taxon>Bacteria</taxon>
        <taxon>Bacillati</taxon>
        <taxon>Bacillota</taxon>
        <taxon>Clostridia</taxon>
        <taxon>Eubacteriales</taxon>
        <taxon>Oscillospiraceae</taxon>
        <taxon>Acetanaerobacterium</taxon>
    </lineage>
</organism>
<proteinExistence type="inferred from homology"/>
<protein>
    <recommendedName>
        <fullName evidence="6">Ribosomal RNA small subunit methyltransferase G</fullName>
        <ecNumber evidence="6">2.1.1.-</ecNumber>
    </recommendedName>
    <alternativeName>
        <fullName evidence="6">16S rRNA 7-methylguanosine methyltransferase</fullName>
        <shortName evidence="6">16S rRNA m7G methyltransferase</shortName>
    </alternativeName>
</protein>
<dbReference type="PANTHER" id="PTHR31760:SF0">
    <property type="entry name" value="S-ADENOSYL-L-METHIONINE-DEPENDENT METHYLTRANSFERASES SUPERFAMILY PROTEIN"/>
    <property type="match status" value="1"/>
</dbReference>
<keyword evidence="5 6" id="KW-0949">S-adenosyl-L-methionine</keyword>
<evidence type="ECO:0000256" key="4">
    <source>
        <dbReference type="ARBA" id="ARBA00022679"/>
    </source>
</evidence>
<dbReference type="InterPro" id="IPR003682">
    <property type="entry name" value="rRNA_ssu_MeTfrase_G"/>
</dbReference>
<keyword evidence="2 6" id="KW-0698">rRNA processing</keyword>
<dbReference type="SUPFAM" id="SSF53335">
    <property type="entry name" value="S-adenosyl-L-methionine-dependent methyltransferases"/>
    <property type="match status" value="1"/>
</dbReference>
<dbReference type="NCBIfam" id="TIGR00138">
    <property type="entry name" value="rsmG_gidB"/>
    <property type="match status" value="1"/>
</dbReference>
<dbReference type="OrthoDB" id="9808773at2"/>
<evidence type="ECO:0000256" key="3">
    <source>
        <dbReference type="ARBA" id="ARBA00022603"/>
    </source>
</evidence>
<keyword evidence="8" id="KW-1185">Reference proteome</keyword>
<dbReference type="HAMAP" id="MF_00074">
    <property type="entry name" value="16SrRNA_methyltr_G"/>
    <property type="match status" value="1"/>
</dbReference>
<dbReference type="PIRSF" id="PIRSF003078">
    <property type="entry name" value="GidB"/>
    <property type="match status" value="1"/>
</dbReference>
<feature type="binding site" evidence="6">
    <location>
        <position position="84"/>
    </location>
    <ligand>
        <name>S-adenosyl-L-methionine</name>
        <dbReference type="ChEBI" id="CHEBI:59789"/>
    </ligand>
</feature>
<accession>A0A1H0DED5</accession>
<dbReference type="Proteomes" id="UP000199182">
    <property type="component" value="Unassembled WGS sequence"/>
</dbReference>
<dbReference type="AlphaFoldDB" id="A0A1H0DED5"/>
<dbReference type="GO" id="GO:0070043">
    <property type="term" value="F:rRNA (guanine-N7-)-methyltransferase activity"/>
    <property type="evidence" value="ECO:0007669"/>
    <property type="project" value="UniProtKB-UniRule"/>
</dbReference>
<dbReference type="STRING" id="258515.SAMN05192585_12815"/>
<keyword evidence="1 6" id="KW-0963">Cytoplasm</keyword>
<dbReference type="PANTHER" id="PTHR31760">
    <property type="entry name" value="S-ADENOSYL-L-METHIONINE-DEPENDENT METHYLTRANSFERASES SUPERFAMILY PROTEIN"/>
    <property type="match status" value="1"/>
</dbReference>
<evidence type="ECO:0000256" key="6">
    <source>
        <dbReference type="HAMAP-Rule" id="MF_00074"/>
    </source>
</evidence>
<comment type="function">
    <text evidence="6">Specifically methylates the N7 position of a guanine in 16S rRNA.</text>
</comment>
<dbReference type="Gene3D" id="3.40.50.150">
    <property type="entry name" value="Vaccinia Virus protein VP39"/>
    <property type="match status" value="1"/>
</dbReference>
<feature type="binding site" evidence="6">
    <location>
        <position position="79"/>
    </location>
    <ligand>
        <name>S-adenosyl-L-methionine</name>
        <dbReference type="ChEBI" id="CHEBI:59789"/>
    </ligand>
</feature>
<dbReference type="Pfam" id="PF02527">
    <property type="entry name" value="GidB"/>
    <property type="match status" value="1"/>
</dbReference>
<dbReference type="FunFam" id="3.40.50.150:FF:000041">
    <property type="entry name" value="Ribosomal RNA small subunit methyltransferase G"/>
    <property type="match status" value="1"/>
</dbReference>
<evidence type="ECO:0000256" key="5">
    <source>
        <dbReference type="ARBA" id="ARBA00022691"/>
    </source>
</evidence>
<keyword evidence="4 6" id="KW-0808">Transferase</keyword>
<dbReference type="GO" id="GO:0005829">
    <property type="term" value="C:cytosol"/>
    <property type="evidence" value="ECO:0007669"/>
    <property type="project" value="TreeGrafter"/>
</dbReference>
<dbReference type="EMBL" id="FNID01000028">
    <property type="protein sequence ID" value="SDN68533.1"/>
    <property type="molecule type" value="Genomic_DNA"/>
</dbReference>
<comment type="caution">
    <text evidence="6">Lacks conserved residue(s) required for the propagation of feature annotation.</text>
</comment>
<reference evidence="7 8" key="1">
    <citation type="submission" date="2016-10" db="EMBL/GenBank/DDBJ databases">
        <authorList>
            <person name="de Groot N.N."/>
        </authorList>
    </citation>
    <scope>NUCLEOTIDE SEQUENCE [LARGE SCALE GENOMIC DNA]</scope>
    <source>
        <strain evidence="7 8">CGMCC 1.5012</strain>
    </source>
</reference>
<evidence type="ECO:0000256" key="1">
    <source>
        <dbReference type="ARBA" id="ARBA00022490"/>
    </source>
</evidence>
<feature type="binding site" evidence="6">
    <location>
        <begin position="129"/>
        <end position="130"/>
    </location>
    <ligand>
        <name>S-adenosyl-L-methionine</name>
        <dbReference type="ChEBI" id="CHEBI:59789"/>
    </ligand>
</feature>
<evidence type="ECO:0000313" key="8">
    <source>
        <dbReference type="Proteomes" id="UP000199182"/>
    </source>
</evidence>
<sequence length="237" mass="26242">MSLTTDTLKNAAPHYGIALTEQQLARFDLYKDLLLDWSTRMNLTAIKDEEGIAVKHFLDSILLDAKLHLSENARLIDVGTGAGFPAVPVKIMRPDIFITLADGLNKRITFLKELTAQLGLESEAIHTRAEDLGKNPAYRERYDYATARAVASLNELCEYCLPFVKPGGIFAAMKSGEVDEELKQAQNAVKLLGGQVQEVIRFGLPDESKRSIVVIKKISHTLPKYPRPGAQIAKKPL</sequence>
<keyword evidence="3 6" id="KW-0489">Methyltransferase</keyword>
<dbReference type="RefSeq" id="WP_092641657.1">
    <property type="nucleotide sequence ID" value="NZ_FNID01000028.1"/>
</dbReference>
<evidence type="ECO:0000313" key="7">
    <source>
        <dbReference type="EMBL" id="SDN68533.1"/>
    </source>
</evidence>